<dbReference type="NCBIfam" id="NF004076">
    <property type="entry name" value="PRK05581.1-4"/>
    <property type="match status" value="1"/>
</dbReference>
<dbReference type="Pfam" id="PF02782">
    <property type="entry name" value="FGGY_C"/>
    <property type="match status" value="1"/>
</dbReference>
<evidence type="ECO:0000256" key="14">
    <source>
        <dbReference type="ARBA" id="ARBA00022935"/>
    </source>
</evidence>
<gene>
    <name evidence="23" type="ORF">BQ4739_LOCUS13824</name>
</gene>
<accession>A0A383W972</accession>
<keyword evidence="15" id="KW-0408">Iron</keyword>
<dbReference type="InterPro" id="IPR013785">
    <property type="entry name" value="Aldolase_TIM"/>
</dbReference>
<comment type="cofactor">
    <cofactor evidence="3">
        <name>Zn(2+)</name>
        <dbReference type="ChEBI" id="CHEBI:29105"/>
    </cofactor>
</comment>
<dbReference type="InterPro" id="IPR018484">
    <property type="entry name" value="FGGY_N"/>
</dbReference>
<evidence type="ECO:0000313" key="24">
    <source>
        <dbReference type="Proteomes" id="UP000256970"/>
    </source>
</evidence>
<comment type="cofactor">
    <cofactor evidence="2">
        <name>Mn(2+)</name>
        <dbReference type="ChEBI" id="CHEBI:29035"/>
    </cofactor>
</comment>
<evidence type="ECO:0000259" key="22">
    <source>
        <dbReference type="Pfam" id="PF02782"/>
    </source>
</evidence>
<dbReference type="Pfam" id="PF00370">
    <property type="entry name" value="FGGY_N"/>
    <property type="match status" value="1"/>
</dbReference>
<keyword evidence="24" id="KW-1185">Reference proteome</keyword>
<keyword evidence="10" id="KW-0547">Nucleotide-binding</keyword>
<comment type="catalytic activity">
    <reaction evidence="1">
        <text>D-ribulose 5-phosphate = D-xylulose 5-phosphate</text>
        <dbReference type="Rhea" id="RHEA:13677"/>
        <dbReference type="ChEBI" id="CHEBI:57737"/>
        <dbReference type="ChEBI" id="CHEBI:58121"/>
        <dbReference type="EC" id="5.1.3.1"/>
    </reaction>
</comment>
<dbReference type="GO" id="GO:0019150">
    <property type="term" value="F:D-ribulokinase activity"/>
    <property type="evidence" value="ECO:0007669"/>
    <property type="project" value="TreeGrafter"/>
</dbReference>
<dbReference type="InterPro" id="IPR011060">
    <property type="entry name" value="RibuloseP-bd_barrel"/>
</dbReference>
<evidence type="ECO:0000313" key="23">
    <source>
        <dbReference type="EMBL" id="SZX73564.1"/>
    </source>
</evidence>
<evidence type="ECO:0000256" key="17">
    <source>
        <dbReference type="ARBA" id="ARBA00023235"/>
    </source>
</evidence>
<feature type="domain" description="Carbohydrate kinase FGGY N-terminal" evidence="21">
    <location>
        <begin position="5"/>
        <end position="252"/>
    </location>
</feature>
<dbReference type="InterPro" id="IPR043129">
    <property type="entry name" value="ATPase_NBD"/>
</dbReference>
<dbReference type="GO" id="GO:0005524">
    <property type="term" value="F:ATP binding"/>
    <property type="evidence" value="ECO:0007669"/>
    <property type="project" value="UniProtKB-KW"/>
</dbReference>
<dbReference type="UniPathway" id="UPA00618">
    <property type="reaction ID" value="UER00672"/>
</dbReference>
<comment type="subunit">
    <text evidence="7">Homodimer.</text>
</comment>
<evidence type="ECO:0000256" key="8">
    <source>
        <dbReference type="ARBA" id="ARBA00022679"/>
    </source>
</evidence>
<feature type="region of interest" description="Disordered" evidence="20">
    <location>
        <begin position="502"/>
        <end position="527"/>
    </location>
</feature>
<dbReference type="CDD" id="cd07781">
    <property type="entry name" value="ASKHA_NBD_FGGY_L-RBK"/>
    <property type="match status" value="1"/>
</dbReference>
<dbReference type="Gene3D" id="3.30.420.40">
    <property type="match status" value="2"/>
</dbReference>
<dbReference type="PANTHER" id="PTHR43435">
    <property type="entry name" value="RIBULOKINASE"/>
    <property type="match status" value="1"/>
</dbReference>
<evidence type="ECO:0000256" key="16">
    <source>
        <dbReference type="ARBA" id="ARBA00023211"/>
    </source>
</evidence>
<comment type="cofactor">
    <cofactor evidence="4">
        <name>Fe(2+)</name>
        <dbReference type="ChEBI" id="CHEBI:29033"/>
    </cofactor>
</comment>
<dbReference type="EMBL" id="FNXT01001193">
    <property type="protein sequence ID" value="SZX73564.1"/>
    <property type="molecule type" value="Genomic_DNA"/>
</dbReference>
<evidence type="ECO:0000256" key="18">
    <source>
        <dbReference type="ARBA" id="ARBA00023277"/>
    </source>
</evidence>
<dbReference type="GO" id="GO:0046496">
    <property type="term" value="P:nicotinamide nucleotide metabolic process"/>
    <property type="evidence" value="ECO:0007669"/>
    <property type="project" value="UniProtKB-ARBA"/>
</dbReference>
<protein>
    <submittedName>
        <fullName evidence="23">Uncharacterized protein</fullName>
    </submittedName>
</protein>
<feature type="compositionally biased region" description="Low complexity" evidence="20">
    <location>
        <begin position="504"/>
        <end position="527"/>
    </location>
</feature>
<keyword evidence="17" id="KW-0413">Isomerase</keyword>
<dbReference type="SUPFAM" id="SSF51366">
    <property type="entry name" value="Ribulose-phoshate binding barrel"/>
    <property type="match status" value="1"/>
</dbReference>
<evidence type="ECO:0000256" key="11">
    <source>
        <dbReference type="ARBA" id="ARBA00022777"/>
    </source>
</evidence>
<dbReference type="SUPFAM" id="SSF53067">
    <property type="entry name" value="Actin-like ATPase domain"/>
    <property type="match status" value="2"/>
</dbReference>
<dbReference type="GO" id="GO:0008741">
    <property type="term" value="F:ribulokinase activity"/>
    <property type="evidence" value="ECO:0007669"/>
    <property type="project" value="InterPro"/>
</dbReference>
<name>A0A383W972_TETOB</name>
<dbReference type="GO" id="GO:0019563">
    <property type="term" value="P:glycerol catabolic process"/>
    <property type="evidence" value="ECO:0007669"/>
    <property type="project" value="UniProtKB-UniPathway"/>
</dbReference>
<comment type="similarity">
    <text evidence="6">Belongs to the ribulose-phosphate 3-epimerase family.</text>
</comment>
<keyword evidence="16" id="KW-0464">Manganese</keyword>
<dbReference type="PROSITE" id="PS00445">
    <property type="entry name" value="FGGY_KINASES_2"/>
    <property type="match status" value="1"/>
</dbReference>
<evidence type="ECO:0000256" key="3">
    <source>
        <dbReference type="ARBA" id="ARBA00001947"/>
    </source>
</evidence>
<keyword evidence="9" id="KW-0479">Metal-binding</keyword>
<dbReference type="Pfam" id="PF00834">
    <property type="entry name" value="Ribul_P_3_epim"/>
    <property type="match status" value="2"/>
</dbReference>
<organism evidence="23 24">
    <name type="scientific">Tetradesmus obliquus</name>
    <name type="common">Green alga</name>
    <name type="synonym">Acutodesmus obliquus</name>
    <dbReference type="NCBI Taxonomy" id="3088"/>
    <lineage>
        <taxon>Eukaryota</taxon>
        <taxon>Viridiplantae</taxon>
        <taxon>Chlorophyta</taxon>
        <taxon>core chlorophytes</taxon>
        <taxon>Chlorophyceae</taxon>
        <taxon>CS clade</taxon>
        <taxon>Sphaeropleales</taxon>
        <taxon>Scenedesmaceae</taxon>
        <taxon>Tetradesmus</taxon>
    </lineage>
</organism>
<dbReference type="CDD" id="cd00429">
    <property type="entry name" value="RPE"/>
    <property type="match status" value="1"/>
</dbReference>
<dbReference type="InterPro" id="IPR000056">
    <property type="entry name" value="Ribul_P_3_epim-like"/>
</dbReference>
<keyword evidence="8" id="KW-0808">Transferase</keyword>
<proteinExistence type="inferred from homology"/>
<dbReference type="GO" id="GO:0005737">
    <property type="term" value="C:cytoplasm"/>
    <property type="evidence" value="ECO:0007669"/>
    <property type="project" value="TreeGrafter"/>
</dbReference>
<reference evidence="23 24" key="1">
    <citation type="submission" date="2016-10" db="EMBL/GenBank/DDBJ databases">
        <authorList>
            <person name="Cai Z."/>
        </authorList>
    </citation>
    <scope>NUCLEOTIDE SEQUENCE [LARGE SCALE GENOMIC DNA]</scope>
</reference>
<dbReference type="InterPro" id="IPR005929">
    <property type="entry name" value="Ribulokinase"/>
</dbReference>
<evidence type="ECO:0000256" key="2">
    <source>
        <dbReference type="ARBA" id="ARBA00001936"/>
    </source>
</evidence>
<evidence type="ECO:0000259" key="21">
    <source>
        <dbReference type="Pfam" id="PF00370"/>
    </source>
</evidence>
<dbReference type="GO" id="GO:0046872">
    <property type="term" value="F:metal ion binding"/>
    <property type="evidence" value="ECO:0007669"/>
    <property type="project" value="UniProtKB-KW"/>
</dbReference>
<evidence type="ECO:0000256" key="19">
    <source>
        <dbReference type="ARBA" id="ARBA00057323"/>
    </source>
</evidence>
<evidence type="ECO:0000256" key="20">
    <source>
        <dbReference type="SAM" id="MobiDB-lite"/>
    </source>
</evidence>
<evidence type="ECO:0000256" key="13">
    <source>
        <dbReference type="ARBA" id="ARBA00022840"/>
    </source>
</evidence>
<dbReference type="GO" id="GO:0019569">
    <property type="term" value="P:L-arabinose catabolic process to D-xylulose 5-phosphate"/>
    <property type="evidence" value="ECO:0007669"/>
    <property type="project" value="InterPro"/>
</dbReference>
<dbReference type="GO" id="GO:0006091">
    <property type="term" value="P:generation of precursor metabolites and energy"/>
    <property type="evidence" value="ECO:0007669"/>
    <property type="project" value="UniProtKB-ARBA"/>
</dbReference>
<dbReference type="InterPro" id="IPR018485">
    <property type="entry name" value="FGGY_C"/>
</dbReference>
<evidence type="ECO:0000256" key="9">
    <source>
        <dbReference type="ARBA" id="ARBA00022723"/>
    </source>
</evidence>
<evidence type="ECO:0000256" key="10">
    <source>
        <dbReference type="ARBA" id="ARBA00022741"/>
    </source>
</evidence>
<keyword evidence="18" id="KW-0119">Carbohydrate metabolism</keyword>
<keyword evidence="14" id="KW-0054">Arabinose catabolism</keyword>
<dbReference type="GO" id="GO:0004750">
    <property type="term" value="F:D-ribulose-phosphate 3-epimerase activity"/>
    <property type="evidence" value="ECO:0007669"/>
    <property type="project" value="UniProtKB-EC"/>
</dbReference>
<evidence type="ECO:0000256" key="7">
    <source>
        <dbReference type="ARBA" id="ARBA00011738"/>
    </source>
</evidence>
<evidence type="ECO:0000256" key="15">
    <source>
        <dbReference type="ARBA" id="ARBA00023004"/>
    </source>
</evidence>
<feature type="domain" description="Carbohydrate kinase FGGY C-terminal" evidence="22">
    <location>
        <begin position="262"/>
        <end position="451"/>
    </location>
</feature>
<evidence type="ECO:0000256" key="6">
    <source>
        <dbReference type="ARBA" id="ARBA00009541"/>
    </source>
</evidence>
<dbReference type="Gene3D" id="3.20.20.70">
    <property type="entry name" value="Aldolase class I"/>
    <property type="match status" value="1"/>
</dbReference>
<sequence>MSEKYVIGVDGGTESLRAGVFDLQGRPLAFASCPYTTTYPHPGWAEQAPQDWWQALGAAVKGAVQQSGVPVSSIAAISLDTTNCTVVALDEAGQPLRPALLWMDMRSAAQAAQVAATGDIALQVNSGGAGPVSAEWMVPKALWLFQEEPETFQAATYICEYQDYLNFHLTGRMVASISNVSVRWHYNSSRGWPVSLLEKLGLSSLVDKWPRDILPLGAPVGHLTASAAAHLGLPEGLLVAQGGSDAFIGMVGLGVVEPGQMAMLTGSSHLQLGMCAAPLHGKGIFGTYPDAVMPGLHVIEGGQTSTGSIVRWLSSSLIGEQGWPGYEAMNAAAAAIPPGCEGLLCCDHFQGNRTPYTDAASRGALVGLTLKHGKAHVFRAMMEAVAFGTELILENMRQGGYHPDSLTLAGGATKSDLWLQIHADVSNLPLRLTEVSDAPALGCAILAAVAAGLHPDIRSAVRAMVHVSRVVQPNPERHAEYARFYNAYKALYPALKTVRLAMEPQQQQQQQQPQLDGPNSSSSSTAAAAAAGSGGSLLPAIISPSILAADFANLAQEVASVQAAGAEWVHVDMFDGSFAPNFTIGPPVVASLRKASSIFLDCHLAVSDPAKYVPALQAAGANSVTFQIEPFLDAAAAAAAGGSSSPADTLAAAVAAAAGLAADIRARGMKAAVALAVGTGVEAALQLVQQGAVDMVLCMTVECGFGGQSFQGQVMPKVQVLRAAFPGLNIQVDGGINAETARIAAAAGANVLVAGTAVFGCKAGHAAAVQQLQQALIQEGLAAAAAAGAAARTSAAVGC</sequence>
<dbReference type="GO" id="GO:0006163">
    <property type="term" value="P:purine nucleotide metabolic process"/>
    <property type="evidence" value="ECO:0007669"/>
    <property type="project" value="UniProtKB-ARBA"/>
</dbReference>
<dbReference type="FunFam" id="3.20.20.70:FF:000191">
    <property type="entry name" value="ribulose-phosphate 3-epimerase isoform X2"/>
    <property type="match status" value="1"/>
</dbReference>
<evidence type="ECO:0000256" key="5">
    <source>
        <dbReference type="ARBA" id="ARBA00005190"/>
    </source>
</evidence>
<keyword evidence="12" id="KW-0862">Zinc</keyword>
<comment type="pathway">
    <text evidence="5">Polyol metabolism; glycerol degradation via glycerol kinase pathway; sn-glycerol 3-phosphate from glycerol: step 1/1.</text>
</comment>
<dbReference type="Proteomes" id="UP000256970">
    <property type="component" value="Unassembled WGS sequence"/>
</dbReference>
<comment type="function">
    <text evidence="19">Catalyzes the reversible epimerization of D-ribulose 5-phosphate to D-xylulose 5-phosphate.</text>
</comment>
<dbReference type="STRING" id="3088.A0A383W972"/>
<keyword evidence="13" id="KW-0067">ATP-binding</keyword>
<evidence type="ECO:0000256" key="1">
    <source>
        <dbReference type="ARBA" id="ARBA00001782"/>
    </source>
</evidence>
<keyword evidence="11" id="KW-0418">Kinase</keyword>
<evidence type="ECO:0000256" key="4">
    <source>
        <dbReference type="ARBA" id="ARBA00001954"/>
    </source>
</evidence>
<dbReference type="PANTHER" id="PTHR43435:SF4">
    <property type="entry name" value="FGGY CARBOHYDRATE KINASE DOMAIN-CONTAINING PROTEIN"/>
    <property type="match status" value="1"/>
</dbReference>
<dbReference type="InterPro" id="IPR018483">
    <property type="entry name" value="Carb_kinase_FGGY_CS"/>
</dbReference>
<evidence type="ECO:0000256" key="12">
    <source>
        <dbReference type="ARBA" id="ARBA00022833"/>
    </source>
</evidence>
<dbReference type="AlphaFoldDB" id="A0A383W972"/>